<feature type="compositionally biased region" description="Low complexity" evidence="2">
    <location>
        <begin position="362"/>
        <end position="373"/>
    </location>
</feature>
<feature type="region of interest" description="Disordered" evidence="2">
    <location>
        <begin position="484"/>
        <end position="666"/>
    </location>
</feature>
<keyword evidence="1" id="KW-0175">Coiled coil</keyword>
<feature type="compositionally biased region" description="Polar residues" evidence="2">
    <location>
        <begin position="502"/>
        <end position="514"/>
    </location>
</feature>
<feature type="coiled-coil region" evidence="1">
    <location>
        <begin position="428"/>
        <end position="455"/>
    </location>
</feature>
<dbReference type="AlphaFoldDB" id="A0AAD7ARS6"/>
<accession>A0AAD7ARS6</accession>
<evidence type="ECO:0000256" key="2">
    <source>
        <dbReference type="SAM" id="MobiDB-lite"/>
    </source>
</evidence>
<feature type="region of interest" description="Disordered" evidence="2">
    <location>
        <begin position="334"/>
        <end position="373"/>
    </location>
</feature>
<evidence type="ECO:0000313" key="4">
    <source>
        <dbReference type="Proteomes" id="UP001218218"/>
    </source>
</evidence>
<feature type="region of interest" description="Disordered" evidence="2">
    <location>
        <begin position="1"/>
        <end position="147"/>
    </location>
</feature>
<feature type="region of interest" description="Disordered" evidence="2">
    <location>
        <begin position="181"/>
        <end position="261"/>
    </location>
</feature>
<keyword evidence="4" id="KW-1185">Reference proteome</keyword>
<feature type="compositionally biased region" description="Basic and acidic residues" evidence="2">
    <location>
        <begin position="632"/>
        <end position="649"/>
    </location>
</feature>
<proteinExistence type="predicted"/>
<comment type="caution">
    <text evidence="3">The sequence shown here is derived from an EMBL/GenBank/DDBJ whole genome shotgun (WGS) entry which is preliminary data.</text>
</comment>
<evidence type="ECO:0000256" key="1">
    <source>
        <dbReference type="SAM" id="Coils"/>
    </source>
</evidence>
<organism evidence="3 4">
    <name type="scientific">Mycena albidolilacea</name>
    <dbReference type="NCBI Taxonomy" id="1033008"/>
    <lineage>
        <taxon>Eukaryota</taxon>
        <taxon>Fungi</taxon>
        <taxon>Dikarya</taxon>
        <taxon>Basidiomycota</taxon>
        <taxon>Agaricomycotina</taxon>
        <taxon>Agaricomycetes</taxon>
        <taxon>Agaricomycetidae</taxon>
        <taxon>Agaricales</taxon>
        <taxon>Marasmiineae</taxon>
        <taxon>Mycenaceae</taxon>
        <taxon>Mycena</taxon>
    </lineage>
</organism>
<gene>
    <name evidence="3" type="ORF">DFH08DRAFT_1004203</name>
</gene>
<dbReference type="Proteomes" id="UP001218218">
    <property type="component" value="Unassembled WGS sequence"/>
</dbReference>
<reference evidence="3" key="1">
    <citation type="submission" date="2023-03" db="EMBL/GenBank/DDBJ databases">
        <title>Massive genome expansion in bonnet fungi (Mycena s.s.) driven by repeated elements and novel gene families across ecological guilds.</title>
        <authorList>
            <consortium name="Lawrence Berkeley National Laboratory"/>
            <person name="Harder C.B."/>
            <person name="Miyauchi S."/>
            <person name="Viragh M."/>
            <person name="Kuo A."/>
            <person name="Thoen E."/>
            <person name="Andreopoulos B."/>
            <person name="Lu D."/>
            <person name="Skrede I."/>
            <person name="Drula E."/>
            <person name="Henrissat B."/>
            <person name="Morin E."/>
            <person name="Kohler A."/>
            <person name="Barry K."/>
            <person name="LaButti K."/>
            <person name="Morin E."/>
            <person name="Salamov A."/>
            <person name="Lipzen A."/>
            <person name="Mereny Z."/>
            <person name="Hegedus B."/>
            <person name="Baldrian P."/>
            <person name="Stursova M."/>
            <person name="Weitz H."/>
            <person name="Taylor A."/>
            <person name="Grigoriev I.V."/>
            <person name="Nagy L.G."/>
            <person name="Martin F."/>
            <person name="Kauserud H."/>
        </authorList>
    </citation>
    <scope>NUCLEOTIDE SEQUENCE</scope>
    <source>
        <strain evidence="3">CBHHK002</strain>
    </source>
</reference>
<feature type="compositionally biased region" description="Low complexity" evidence="2">
    <location>
        <begin position="224"/>
        <end position="237"/>
    </location>
</feature>
<name>A0AAD7ARS6_9AGAR</name>
<sequence length="666" mass="71878">MTTHSLPSFAQTFSNQPPLGSISSGSNSLPPIQAPSLSRRAKSPRSRHGTEEDRVAGRKRSRTESASGARDDEPSDSDRDSPRLIRIKEEQEQDMLADSPPPQQRMILDHTGAPPPSSTQPSAAKKRRTTVSGPPALNTDVRSSADQLSPVVSVGFNLDNPSAIEQVRSMITVKQKQKALIEQRRGSVVSSPSISAGPTPAALLEERVAPAKPAASGRQRRSPNAGRRAANNGAQGRPPSPPAPVVQPVAGQNSLPPPPISFARRRAEQLGGKRKPADIIISPREAHTQEQFQPAIQSAPPIPQGGGQGSFYSGRFPMTLPRLPSVMGGGDTARRVPGLVPPTPTRLSMQRNSSANAAPTLAHPAPGAARSPPAASVAIASTLVPPTPMSLHHPGYSGDKSAFLAPFEVFYDALNDSKQLKNWLGEQLQRSNTLIQNLTQQQEKLNETVEGMVERKLAPMRAEISGLYRRVDELEDALRLATGRRQSVDSGSLKAKGKQPLRNGNNSLLASESYTFPPRPQQQQQQQPDRTRGEPSRRASPGWPQPHDRDRDTQSTLESENGSPAPFDARRLSLSATRLDPPRPAFEARGSLQNVHSPPQGFRGDQHSSPSAHHTKIMNHPAERPALPRTSSHSDRERERSSPQQDSRRNSVAMPSPDAPDDSATT</sequence>
<feature type="compositionally biased region" description="Basic and acidic residues" evidence="2">
    <location>
        <begin position="69"/>
        <end position="90"/>
    </location>
</feature>
<dbReference type="EMBL" id="JARIHO010000002">
    <property type="protein sequence ID" value="KAJ7366765.1"/>
    <property type="molecule type" value="Genomic_DNA"/>
</dbReference>
<feature type="compositionally biased region" description="Polar residues" evidence="2">
    <location>
        <begin position="1"/>
        <end position="30"/>
    </location>
</feature>
<protein>
    <submittedName>
        <fullName evidence="3">Uncharacterized protein</fullName>
    </submittedName>
</protein>
<feature type="compositionally biased region" description="Polar residues" evidence="2">
    <location>
        <begin position="345"/>
        <end position="357"/>
    </location>
</feature>
<evidence type="ECO:0000313" key="3">
    <source>
        <dbReference type="EMBL" id="KAJ7366765.1"/>
    </source>
</evidence>